<gene>
    <name evidence="1" type="ORF">Srubr_02670</name>
</gene>
<dbReference type="RefSeq" id="WP_189999709.1">
    <property type="nucleotide sequence ID" value="NZ_BNCB01000032.1"/>
</dbReference>
<sequence length="50" mass="5918">MPDDSYEDWEHTDVPDNYCPFHPGGGCAPEDHFPPEQAIEQWRLMTYYDD</sequence>
<organism evidence="1 2">
    <name type="scientific">Streptomyces rubradiris</name>
    <name type="common">Streptomyces achromogenes subsp. rubradiris</name>
    <dbReference type="NCBI Taxonomy" id="285531"/>
    <lineage>
        <taxon>Bacteria</taxon>
        <taxon>Bacillati</taxon>
        <taxon>Actinomycetota</taxon>
        <taxon>Actinomycetes</taxon>
        <taxon>Kitasatosporales</taxon>
        <taxon>Streptomycetaceae</taxon>
        <taxon>Streptomyces</taxon>
    </lineage>
</organism>
<dbReference type="EMBL" id="BNEA01000001">
    <property type="protein sequence ID" value="GHI50421.1"/>
    <property type="molecule type" value="Genomic_DNA"/>
</dbReference>
<evidence type="ECO:0000313" key="1">
    <source>
        <dbReference type="EMBL" id="GHI50421.1"/>
    </source>
</evidence>
<keyword evidence="2" id="KW-1185">Reference proteome</keyword>
<proteinExistence type="predicted"/>
<comment type="caution">
    <text evidence="1">The sequence shown here is derived from an EMBL/GenBank/DDBJ whole genome shotgun (WGS) entry which is preliminary data.</text>
</comment>
<dbReference type="Proteomes" id="UP000646738">
    <property type="component" value="Unassembled WGS sequence"/>
</dbReference>
<reference evidence="2" key="1">
    <citation type="submission" date="2023-07" db="EMBL/GenBank/DDBJ databases">
        <title>Whole genome shotgun sequence of Streptomyces achromogenes subsp. rubradiris NBRC 14000.</title>
        <authorList>
            <person name="Komaki H."/>
            <person name="Tamura T."/>
        </authorList>
    </citation>
    <scope>NUCLEOTIDE SEQUENCE [LARGE SCALE GENOMIC DNA]</scope>
    <source>
        <strain evidence="2">NBRC 14000</strain>
    </source>
</reference>
<name>A0ABQ3R3I0_STRRR</name>
<evidence type="ECO:0000313" key="2">
    <source>
        <dbReference type="Proteomes" id="UP000646738"/>
    </source>
</evidence>
<accession>A0ABQ3R3I0</accession>
<protein>
    <submittedName>
        <fullName evidence="1">Uncharacterized protein</fullName>
    </submittedName>
</protein>